<feature type="compositionally biased region" description="Low complexity" evidence="1">
    <location>
        <begin position="78"/>
        <end position="88"/>
    </location>
</feature>
<feature type="signal peptide" evidence="2">
    <location>
        <begin position="1"/>
        <end position="27"/>
    </location>
</feature>
<protein>
    <recommendedName>
        <fullName evidence="5">Ig-like domain repeat protein</fullName>
    </recommendedName>
</protein>
<sequence>MRTQIALRSAVLGLVGIALVGNGVAVASEATQVATSTDATSANAFDQYGTSQTITFVVKNTADANTRPTGTVNVKRYPTGGSPTGTGTDVSLGPVSGHPNWSSASYTFVNDAVGSYSVLGQYAGNSTFGSSSDTFSVTVFRRNTSTSASAATPYQSANFSAVVTSVAGADNTNAPNPQSGTVTFSLAGPDARTGSKALSGSNSVTLDMTDLTLAGDYTLTTNFAQTSSYAASSGTTSFSIGTATKFTDFALKSNGQLSAKFVTDDGNATLLGGRNVTLKATSGGTTYSCTATTGSSGSNTGVASCTVAGSYVKSTSYSVAGTYVAVGLNYKGTTTSGSAIAS</sequence>
<evidence type="ECO:0000313" key="3">
    <source>
        <dbReference type="EMBL" id="MDR7361981.1"/>
    </source>
</evidence>
<evidence type="ECO:0000313" key="4">
    <source>
        <dbReference type="Proteomes" id="UP001183648"/>
    </source>
</evidence>
<organism evidence="3 4">
    <name type="scientific">Nocardioides marmoribigeumensis</name>
    <dbReference type="NCBI Taxonomy" id="433649"/>
    <lineage>
        <taxon>Bacteria</taxon>
        <taxon>Bacillati</taxon>
        <taxon>Actinomycetota</taxon>
        <taxon>Actinomycetes</taxon>
        <taxon>Propionibacteriales</taxon>
        <taxon>Nocardioidaceae</taxon>
        <taxon>Nocardioides</taxon>
    </lineage>
</organism>
<proteinExistence type="predicted"/>
<accession>A0ABU2BTN8</accession>
<gene>
    <name evidence="3" type="ORF">J2S63_001534</name>
</gene>
<name>A0ABU2BTN8_9ACTN</name>
<evidence type="ECO:0000256" key="1">
    <source>
        <dbReference type="SAM" id="MobiDB-lite"/>
    </source>
</evidence>
<dbReference type="RefSeq" id="WP_310300796.1">
    <property type="nucleotide sequence ID" value="NZ_BAAAPS010000008.1"/>
</dbReference>
<comment type="caution">
    <text evidence="3">The sequence shown here is derived from an EMBL/GenBank/DDBJ whole genome shotgun (WGS) entry which is preliminary data.</text>
</comment>
<keyword evidence="4" id="KW-1185">Reference proteome</keyword>
<evidence type="ECO:0008006" key="5">
    <source>
        <dbReference type="Google" id="ProtNLM"/>
    </source>
</evidence>
<dbReference type="EMBL" id="JAVDYG010000001">
    <property type="protein sequence ID" value="MDR7361981.1"/>
    <property type="molecule type" value="Genomic_DNA"/>
</dbReference>
<feature type="region of interest" description="Disordered" evidence="1">
    <location>
        <begin position="67"/>
        <end position="89"/>
    </location>
</feature>
<keyword evidence="2" id="KW-0732">Signal</keyword>
<reference evidence="3 4" key="1">
    <citation type="submission" date="2023-07" db="EMBL/GenBank/DDBJ databases">
        <title>Sequencing the genomes of 1000 actinobacteria strains.</title>
        <authorList>
            <person name="Klenk H.-P."/>
        </authorList>
    </citation>
    <scope>NUCLEOTIDE SEQUENCE [LARGE SCALE GENOMIC DNA]</scope>
    <source>
        <strain evidence="3 4">DSM 19426</strain>
    </source>
</reference>
<feature type="chain" id="PRO_5047375647" description="Ig-like domain repeat protein" evidence="2">
    <location>
        <begin position="28"/>
        <end position="342"/>
    </location>
</feature>
<dbReference type="Proteomes" id="UP001183648">
    <property type="component" value="Unassembled WGS sequence"/>
</dbReference>
<evidence type="ECO:0000256" key="2">
    <source>
        <dbReference type="SAM" id="SignalP"/>
    </source>
</evidence>